<sequence length="1208" mass="135240">NHDNPPAAMTMGTVQELVQDQQREALWRTEVLDLLKQLVQVQNEIAKGQVQVVQLLSVLGTQGSQQIQDLQNVARHQNPPGPLSVRLNSEFLSNQTKVVLTAGSSFRLSCHGNGSVRWSSNSLRLLYQENLQDLLEVKMSDPRYTGTYHCGYTNQSLEHLHIWVHLYIKDPDDPSSVFVTPRTIPDVKEGQNFLFRCLLTDPSITNLTLQSEDSMKHRGLGLPQGMNVTFDPQKGALIQNLQTSFTGRYVCSGWRGGRQFRSKPVDLLVAPRLRHPPSVSVSQDEVICLKGEKCEVTCLTSNPSHFYNLTWTHLNTKTLNVSVRHYYGNNRLYINSTLTVSVVSQIHSGTYTCTAVNEAGVATATTQLRVVDSPYLKIYLRLTQHANTNSTEVNGDLVTNISDSSLEVNVSNDGMDVNRASSSYIRGSSIVEVYEGQPVTLTFVTEAYPPIREQHWTTPTHVNHSNTVYQESYAVHGYRLEASLGLGRVHQEDRGQFSFHFSNSFFSGSQNIDLRIYRSPSAVVTLEGDTLACNSSGYPLPIILWYTCPGVQNTCGNVSTHQVSQANVTSQEEGEEEVRKHLSLPLSPGDDVTVECVAYNHMGVSRHVFHSRGPQTLLTWPLIGALSAAAVLLWLLLVVFYKWRQKPKYEIRWKIIESTDGNNYTFVDLTQLPYNHKWEFPRDQLRLEPYTVEGGAAAVPGGDAASQDPLYGSPVEAAESILESMLSLRSLRRKKSRCLADFVIKPLGHLVVAGDQANDDGRVVSKFDDGVGELWVATQSCVNREYSRGLSTQPWGAPVFRVRVEDVVLPIRTAWGAVLGSGAFGKVVEATAYGLGTNNNITRVAVKMLKPSAHLEERDALMSELKILSHLGYHDNIVNLLGACTRGGPMLMITEYCSYGDLLNFLRAHSQDFMASILSVDEVEGEAFYKNMAAQHARLRSDSGISCCSEYQEMQPVLSPGQTHPGAQTDSLSVSDLMRFSYQVAQGLDFLSTRNCIHRDVAARNVLLTDRRVAKICDFGLARDIRNDDSYIVQGNARLPVKWMAPESIFQCVYTVQSDVWSYGVLLWEIFSLGKSPYPNVAVDTNFYKMIQDGRHMDQPDFAPAEMYELMTLCWSLEPTDRPTFKMIGQLINRLLPSTRDTSPHHSNQLTYRNISECREEEEKEEEEVSGGEALKRGEEERSQREHHDDDDDDEEGVPMMKNIYQLS</sequence>
<keyword evidence="2" id="KW-1185">Reference proteome</keyword>
<proteinExistence type="predicted"/>
<feature type="non-terminal residue" evidence="1">
    <location>
        <position position="1"/>
    </location>
</feature>
<comment type="caution">
    <text evidence="1">The sequence shown here is derived from an EMBL/GenBank/DDBJ whole genome shotgun (WGS) entry which is preliminary data.</text>
</comment>
<dbReference type="EMBL" id="CM041534">
    <property type="protein sequence ID" value="KAI3374081.1"/>
    <property type="molecule type" value="Genomic_DNA"/>
</dbReference>
<reference evidence="1" key="1">
    <citation type="submission" date="2022-04" db="EMBL/GenBank/DDBJ databases">
        <title>Jade perch genome.</title>
        <authorList>
            <person name="Chao B."/>
        </authorList>
    </citation>
    <scope>NUCLEOTIDE SEQUENCE</scope>
    <source>
        <strain evidence="1">CB-2022</strain>
    </source>
</reference>
<gene>
    <name evidence="1" type="ORF">L3Q82_022647</name>
</gene>
<name>A0ACB8X1W0_9TELE</name>
<protein>
    <submittedName>
        <fullName evidence="1">Uncharacterized protein</fullName>
    </submittedName>
</protein>
<evidence type="ECO:0000313" key="2">
    <source>
        <dbReference type="Proteomes" id="UP000831701"/>
    </source>
</evidence>
<dbReference type="Proteomes" id="UP000831701">
    <property type="component" value="Chromosome 4"/>
</dbReference>
<evidence type="ECO:0000313" key="1">
    <source>
        <dbReference type="EMBL" id="KAI3374081.1"/>
    </source>
</evidence>
<accession>A0ACB8X1W0</accession>
<organism evidence="1 2">
    <name type="scientific">Scortum barcoo</name>
    <name type="common">barcoo grunter</name>
    <dbReference type="NCBI Taxonomy" id="214431"/>
    <lineage>
        <taxon>Eukaryota</taxon>
        <taxon>Metazoa</taxon>
        <taxon>Chordata</taxon>
        <taxon>Craniata</taxon>
        <taxon>Vertebrata</taxon>
        <taxon>Euteleostomi</taxon>
        <taxon>Actinopterygii</taxon>
        <taxon>Neopterygii</taxon>
        <taxon>Teleostei</taxon>
        <taxon>Neoteleostei</taxon>
        <taxon>Acanthomorphata</taxon>
        <taxon>Eupercaria</taxon>
        <taxon>Centrarchiformes</taxon>
        <taxon>Terapontoidei</taxon>
        <taxon>Terapontidae</taxon>
        <taxon>Scortum</taxon>
    </lineage>
</organism>